<dbReference type="EMBL" id="JAVFWL010000006">
    <property type="protein sequence ID" value="KAK6759607.1"/>
    <property type="molecule type" value="Genomic_DNA"/>
</dbReference>
<accession>A0ABR1EA74</accession>
<evidence type="ECO:0000313" key="1">
    <source>
        <dbReference type="EMBL" id="KAK6759607.1"/>
    </source>
</evidence>
<comment type="caution">
    <text evidence="1">The sequence shown here is derived from an EMBL/GenBank/DDBJ whole genome shotgun (WGS) entry which is preliminary data.</text>
</comment>
<dbReference type="Gene3D" id="1.20.58.1800">
    <property type="match status" value="2"/>
</dbReference>
<reference evidence="1 2" key="1">
    <citation type="submission" date="2023-08" db="EMBL/GenBank/DDBJ databases">
        <title>A Necator americanus chromosomal reference genome.</title>
        <authorList>
            <person name="Ilik V."/>
            <person name="Petrzelkova K.J."/>
            <person name="Pardy F."/>
            <person name="Fuh T."/>
            <person name="Niatou-Singa F.S."/>
            <person name="Gouil Q."/>
            <person name="Baker L."/>
            <person name="Ritchie M.E."/>
            <person name="Jex A.R."/>
            <person name="Gazzola D."/>
            <person name="Li H."/>
            <person name="Toshio Fujiwara R."/>
            <person name="Zhan B."/>
            <person name="Aroian R.V."/>
            <person name="Pafco B."/>
            <person name="Schwarz E.M."/>
        </authorList>
    </citation>
    <scope>NUCLEOTIDE SEQUENCE [LARGE SCALE GENOMIC DNA]</scope>
    <source>
        <strain evidence="1 2">Aroian</strain>
        <tissue evidence="1">Whole animal</tissue>
    </source>
</reference>
<dbReference type="Pfam" id="PF21141">
    <property type="entry name" value="T6PP_C"/>
    <property type="match status" value="1"/>
</dbReference>
<dbReference type="InterPro" id="IPR049063">
    <property type="entry name" value="T6PP_C"/>
</dbReference>
<protein>
    <submittedName>
        <fullName evidence="1">Uncharacterized protein</fullName>
    </submittedName>
</protein>
<dbReference type="CTD" id="25348430"/>
<dbReference type="SUPFAM" id="SSF56784">
    <property type="entry name" value="HAD-like"/>
    <property type="match status" value="1"/>
</dbReference>
<dbReference type="KEGG" id="nai:NECAME_08400"/>
<dbReference type="InterPro" id="IPR036412">
    <property type="entry name" value="HAD-like_sf"/>
</dbReference>
<dbReference type="Gene3D" id="3.40.50.1000">
    <property type="entry name" value="HAD superfamily/HAD-like"/>
    <property type="match status" value="1"/>
</dbReference>
<gene>
    <name evidence="1" type="primary">Necator_chrX.g21446</name>
    <name evidence="1" type="ORF">RB195_021285</name>
</gene>
<proteinExistence type="predicted"/>
<keyword evidence="2" id="KW-1185">Reference proteome</keyword>
<dbReference type="Pfam" id="PF18572">
    <property type="entry name" value="T6PP_N"/>
    <property type="match status" value="1"/>
</dbReference>
<dbReference type="Gene3D" id="3.30.70.3080">
    <property type="match status" value="1"/>
</dbReference>
<dbReference type="Proteomes" id="UP001303046">
    <property type="component" value="Unassembled WGS sequence"/>
</dbReference>
<dbReference type="InterPro" id="IPR023214">
    <property type="entry name" value="HAD_sf"/>
</dbReference>
<sequence length="466" mass="51613">MSSGGEEAQCVEAFKRMLYTMQNVRRKIVERILNDCEVDEVNVQALNEALHELTDSRTTGEMRHIATPTANFPINIRDEIRGLRDAVILSSSAPDTRRVPPRKWLSFSSRALIVMQKDCEFLRRLSNLTSTSTMIENALEELQLETILAPYHPEGPKKFDEELQEAERFLMDFVDSAYSGVKPLLVTDWDGTMKDYCSQYATNLQPVYSAVVMGRFAELFTRATAVLTAGPLRGPGILDLTALPINGPVLFSGSWGREWWLRGRRVVHEDGISEEGFDAIGRLSDEMNDLLEDSDFAQFALVGSGVQRKVDRLTLGVQTVFGHVPLELVLRYIDAVKERIHRVDPNNANLVLENSSPLEIEVCAHNSGAVWNKGDGVASLIESLHDSLKNGKVLVAGDTTSDLPMLQHAVSENPDGVMALFVGANKSLRESVQSIVGDESRICFVSCPDVVHAAFARVLAAKVELD</sequence>
<evidence type="ECO:0000313" key="2">
    <source>
        <dbReference type="Proteomes" id="UP001303046"/>
    </source>
</evidence>
<name>A0ABR1EA74_NECAM</name>
<dbReference type="InterPro" id="IPR041064">
    <property type="entry name" value="T6PP_helical"/>
</dbReference>
<organism evidence="1 2">
    <name type="scientific">Necator americanus</name>
    <name type="common">Human hookworm</name>
    <dbReference type="NCBI Taxonomy" id="51031"/>
    <lineage>
        <taxon>Eukaryota</taxon>
        <taxon>Metazoa</taxon>
        <taxon>Ecdysozoa</taxon>
        <taxon>Nematoda</taxon>
        <taxon>Chromadorea</taxon>
        <taxon>Rhabditida</taxon>
        <taxon>Rhabditina</taxon>
        <taxon>Rhabditomorpha</taxon>
        <taxon>Strongyloidea</taxon>
        <taxon>Ancylostomatidae</taxon>
        <taxon>Bunostominae</taxon>
        <taxon>Necator</taxon>
    </lineage>
</organism>